<feature type="transmembrane region" description="Helical" evidence="1">
    <location>
        <begin position="74"/>
        <end position="95"/>
    </location>
</feature>
<keyword evidence="1" id="KW-0812">Transmembrane</keyword>
<dbReference type="PANTHER" id="PTHR31965">
    <property type="entry name" value="TRANSMEMBRANE PROTEIN 42"/>
    <property type="match status" value="1"/>
</dbReference>
<evidence type="ECO:0000313" key="2">
    <source>
        <dbReference type="EMBL" id="THD26578.1"/>
    </source>
</evidence>
<gene>
    <name evidence="2" type="ORF">D915_002463</name>
</gene>
<reference evidence="2" key="1">
    <citation type="submission" date="2019-03" db="EMBL/GenBank/DDBJ databases">
        <title>Improved annotation for the trematode Fasciola hepatica.</title>
        <authorList>
            <person name="Choi Y.-J."/>
            <person name="Martin J."/>
            <person name="Mitreva M."/>
        </authorList>
    </citation>
    <scope>NUCLEOTIDE SEQUENCE [LARGE SCALE GENOMIC DNA]</scope>
</reference>
<dbReference type="EMBL" id="JXXN02000692">
    <property type="protein sequence ID" value="THD26578.1"/>
    <property type="molecule type" value="Genomic_DNA"/>
</dbReference>
<organism evidence="2 3">
    <name type="scientific">Fasciola hepatica</name>
    <name type="common">Liver fluke</name>
    <dbReference type="NCBI Taxonomy" id="6192"/>
    <lineage>
        <taxon>Eukaryota</taxon>
        <taxon>Metazoa</taxon>
        <taxon>Spiralia</taxon>
        <taxon>Lophotrochozoa</taxon>
        <taxon>Platyhelminthes</taxon>
        <taxon>Trematoda</taxon>
        <taxon>Digenea</taxon>
        <taxon>Plagiorchiida</taxon>
        <taxon>Echinostomata</taxon>
        <taxon>Echinostomatoidea</taxon>
        <taxon>Fasciolidae</taxon>
        <taxon>Fasciola</taxon>
    </lineage>
</organism>
<dbReference type="AlphaFoldDB" id="A0A4E0RVR1"/>
<dbReference type="PANTHER" id="PTHR31965:SF1">
    <property type="entry name" value="TRANSMEMBRANE PROTEIN 42"/>
    <property type="match status" value="1"/>
</dbReference>
<proteinExistence type="predicted"/>
<keyword evidence="1" id="KW-0472">Membrane</keyword>
<keyword evidence="3" id="KW-1185">Reference proteome</keyword>
<evidence type="ECO:0000256" key="1">
    <source>
        <dbReference type="SAM" id="Phobius"/>
    </source>
</evidence>
<name>A0A4E0RVR1_FASHE</name>
<evidence type="ECO:0008006" key="4">
    <source>
        <dbReference type="Google" id="ProtNLM"/>
    </source>
</evidence>
<sequence>MKIEQYRYELSVLSGLLAASAALWAKSMPVYSAWLISWFGSTIALISGYLIYLLINLCMWFVFSLALRSNQKCITTLALNLLSNFGFSALFGWFVFGESLSLRWCVGMFSLSFGTIALALDQ</sequence>
<dbReference type="Proteomes" id="UP000230066">
    <property type="component" value="Unassembled WGS sequence"/>
</dbReference>
<comment type="caution">
    <text evidence="2">The sequence shown here is derived from an EMBL/GenBank/DDBJ whole genome shotgun (WGS) entry which is preliminary data.</text>
</comment>
<evidence type="ECO:0000313" key="3">
    <source>
        <dbReference type="Proteomes" id="UP000230066"/>
    </source>
</evidence>
<accession>A0A4E0RVR1</accession>
<keyword evidence="1" id="KW-1133">Transmembrane helix</keyword>
<protein>
    <recommendedName>
        <fullName evidence="4">EamA domain-containing protein</fullName>
    </recommendedName>
</protein>
<feature type="transmembrane region" description="Helical" evidence="1">
    <location>
        <begin position="35"/>
        <end position="62"/>
    </location>
</feature>
<feature type="transmembrane region" description="Helical" evidence="1">
    <location>
        <begin position="101"/>
        <end position="120"/>
    </location>
</feature>
<dbReference type="InterPro" id="IPR039632">
    <property type="entry name" value="TMEM42"/>
</dbReference>